<dbReference type="EnsemblPlants" id="Solyc03g065200.3.1">
    <property type="protein sequence ID" value="Solyc03g065200.3.1"/>
    <property type="gene ID" value="Solyc03g065200.3"/>
</dbReference>
<evidence type="ECO:0000313" key="1">
    <source>
        <dbReference type="EnsemblPlants" id="Solyc03g065200.3.1"/>
    </source>
</evidence>
<reference evidence="1" key="1">
    <citation type="journal article" date="2012" name="Nature">
        <title>The tomato genome sequence provides insights into fleshy fruit evolution.</title>
        <authorList>
            <consortium name="Tomato Genome Consortium"/>
        </authorList>
    </citation>
    <scope>NUCLEOTIDE SEQUENCE [LARGE SCALE GENOMIC DNA]</scope>
    <source>
        <strain evidence="1">cv. Heinz 1706</strain>
    </source>
</reference>
<evidence type="ECO:0000313" key="2">
    <source>
        <dbReference type="Proteomes" id="UP000004994"/>
    </source>
</evidence>
<dbReference type="Proteomes" id="UP000004994">
    <property type="component" value="Chromosome 3"/>
</dbReference>
<dbReference type="STRING" id="4081.A0A3Q7FLI1"/>
<dbReference type="PANTHER" id="PTHR31558">
    <property type="entry name" value="CW14 PROTEIN"/>
    <property type="match status" value="1"/>
</dbReference>
<proteinExistence type="predicted"/>
<organism evidence="1">
    <name type="scientific">Solanum lycopersicum</name>
    <name type="common">Tomato</name>
    <name type="synonym">Lycopersicon esculentum</name>
    <dbReference type="NCBI Taxonomy" id="4081"/>
    <lineage>
        <taxon>Eukaryota</taxon>
        <taxon>Viridiplantae</taxon>
        <taxon>Streptophyta</taxon>
        <taxon>Embryophyta</taxon>
        <taxon>Tracheophyta</taxon>
        <taxon>Spermatophyta</taxon>
        <taxon>Magnoliopsida</taxon>
        <taxon>eudicotyledons</taxon>
        <taxon>Gunneridae</taxon>
        <taxon>Pentapetalae</taxon>
        <taxon>asterids</taxon>
        <taxon>lamiids</taxon>
        <taxon>Solanales</taxon>
        <taxon>Solanaceae</taxon>
        <taxon>Solanoideae</taxon>
        <taxon>Solaneae</taxon>
        <taxon>Solanum</taxon>
        <taxon>Solanum subgen. Lycopersicon</taxon>
    </lineage>
</organism>
<keyword evidence="2" id="KW-1185">Reference proteome</keyword>
<dbReference type="AlphaFoldDB" id="A0A3Q7FLI1"/>
<protein>
    <submittedName>
        <fullName evidence="1">Uncharacterized protein</fullName>
    </submittedName>
</protein>
<dbReference type="InParanoid" id="A0A3Q7FLI1"/>
<reference evidence="1" key="2">
    <citation type="submission" date="2019-01" db="UniProtKB">
        <authorList>
            <consortium name="EnsemblPlants"/>
        </authorList>
    </citation>
    <scope>IDENTIFICATION</scope>
    <source>
        <strain evidence="1">cv. Heinz 1706</strain>
    </source>
</reference>
<sequence>MGACVSTPGHTIKVNKRHHHRHRHKKFRGKNLISLVEETKRRNSDVGPHITVSEFVRRSEVSNSKYHLTQLQWHHTQTDATVLGQEEAWFDTCSNVDSDSDDDFSSVYGDLFPRTGQVLQYETSSCFMDNNLKYKEYHERYLKIDGSRSDKFLLKDGVNSPKGLALIGGQGYEVPSLGKHEVLGAQRKRYLDRAYGSFNSVKEDKLGMLEKTQENVLKTVLPKLVTSLSFNEQIISASKSGQVSKVPSIFMSRDTTSSIRLHGSSKFLPTLAPCYIVHTIIWHRREGDFEWVGVSHRFGNGTDLDDPWGLVRLKYMFRLILECKNIGEQAYC</sequence>
<accession>A0A3Q7FLI1</accession>
<dbReference type="PANTHER" id="PTHR31558:SF41">
    <property type="entry name" value="PROTEIN ENHANCED DISEASE RESISTANCE 2 C-TERMINAL DOMAIN-CONTAINING PROTEIN"/>
    <property type="match status" value="1"/>
</dbReference>
<name>A0A3Q7FLI1_SOLLC</name>
<dbReference type="Gramene" id="Solyc03g065200.3.1">
    <property type="protein sequence ID" value="Solyc03g065200.3.1"/>
    <property type="gene ID" value="Solyc03g065200.3"/>
</dbReference>